<feature type="compositionally biased region" description="Low complexity" evidence="1">
    <location>
        <begin position="110"/>
        <end position="125"/>
    </location>
</feature>
<feature type="compositionally biased region" description="Gly residues" evidence="1">
    <location>
        <begin position="1628"/>
        <end position="1641"/>
    </location>
</feature>
<feature type="region of interest" description="Disordered" evidence="1">
    <location>
        <begin position="1027"/>
        <end position="1050"/>
    </location>
</feature>
<feature type="compositionally biased region" description="Low complexity" evidence="1">
    <location>
        <begin position="511"/>
        <end position="522"/>
    </location>
</feature>
<feature type="region of interest" description="Disordered" evidence="1">
    <location>
        <begin position="1094"/>
        <end position="1142"/>
    </location>
</feature>
<feature type="compositionally biased region" description="Polar residues" evidence="1">
    <location>
        <begin position="525"/>
        <end position="536"/>
    </location>
</feature>
<feature type="region of interest" description="Disordered" evidence="1">
    <location>
        <begin position="1410"/>
        <end position="1502"/>
    </location>
</feature>
<feature type="compositionally biased region" description="Low complexity" evidence="1">
    <location>
        <begin position="1706"/>
        <end position="1717"/>
    </location>
</feature>
<feature type="region of interest" description="Disordered" evidence="1">
    <location>
        <begin position="84"/>
        <end position="174"/>
    </location>
</feature>
<accession>A0A250WUE5</accession>
<dbReference type="GO" id="GO:0003677">
    <property type="term" value="F:DNA binding"/>
    <property type="evidence" value="ECO:0007669"/>
    <property type="project" value="InterPro"/>
</dbReference>
<feature type="compositionally biased region" description="Gly residues" evidence="1">
    <location>
        <begin position="1670"/>
        <end position="1683"/>
    </location>
</feature>
<feature type="compositionally biased region" description="Polar residues" evidence="1">
    <location>
        <begin position="1563"/>
        <end position="1583"/>
    </location>
</feature>
<feature type="compositionally biased region" description="Pro residues" evidence="1">
    <location>
        <begin position="1038"/>
        <end position="1050"/>
    </location>
</feature>
<feature type="region of interest" description="Disordered" evidence="1">
    <location>
        <begin position="305"/>
        <end position="331"/>
    </location>
</feature>
<feature type="compositionally biased region" description="Polar residues" evidence="1">
    <location>
        <begin position="1435"/>
        <end position="1455"/>
    </location>
</feature>
<name>A0A250WUE5_9CHLO</name>
<dbReference type="InterPro" id="IPR017956">
    <property type="entry name" value="AT_hook_DNA-bd_motif"/>
</dbReference>
<feature type="compositionally biased region" description="Gly residues" evidence="1">
    <location>
        <begin position="1690"/>
        <end position="1701"/>
    </location>
</feature>
<sequence>MEITETYFGPVDDLLTLQADEAAHQIHDLGGLCLGQDLSSDQLTADVNALDQALRTNRVDAGDLLALDSDDNINNQLGVIQPGGHAMSKGFENPSASGILQLPPSNQGGLLEPRLLPSSQSSQQPGVMPGSVQESYEHETNPTEVCNHPPHSRLDQNSEEKLSHMQQSSLAEEPRISRGLSQHNDPIRSATKHLTQHLQYQGDHEQIPPPLPHTSSHTAVLLVPAAQTCRPADPADPDLTTEPSGQPCHVEAPSGPSVPAVGQAGTAVPAVPSVPAVGQAGTAVPAAPAQGEYIDTLLNGPLPQAPQQPHTHASIPVNGHPLSSVKRRGRPPKRIIGLPLGRKAAATAAGAASTVTAVVTTSAAETSSDDDATPTPDDAMMPSNQQPAVKHQNPADRSTRLPAQAGLSNTHVAAAQQRQQQPAVPTLAGTFLPVPMRRGRPPKLTGGADSSPLSMKTVAERRPAFRSHAVQAEQGVIKDIDNGPTGYDDGALLSTTTDHPIVMTKKRGRPPKSASSPLLSPLGHRQTNGLSASETSVRPASLVGLVTGGMGRHRDASLQVGSNEDVAVRWREPVGAAADDVRGQQQETLRSGSTQAAAAFMMPVSTYSTLNPAAAGPGPDNVVADDVVADNVVAADASGSGRAEIVSVRSVDVMTSGIAAGAEVSRHDATAGIIQQVATTGVHPIKKKRGRPPGRLSDAGVPSVLSAGRAALQGAAAAGSRLLGLPEGNNATVENLHQGIRLVTLEAPAIMKKRGRPPKRVQQIAPAHSMPHQLLHAARGAGSSRKDRHHSQQPAAVGDGSKAVHGGEEEVAAVLPRGGQPSETAKTSSQPSQEVAAVLPRGRQPSETARTSSQPSQEVAAVLTRGGQLSETARTSSQPSQEVAAVLLQEVAAVLPRGGQPSETARTSSQLSQEVAAVLLQEVAAVLPSPSVLIPASSAALGRSSKQSNDHQAQPAAAGNSAHDASSLPRGPVAQPAAAGSSAHDASSLREPVAQPAAAGSSAHDASSLPRGPVAQLLGPAVARKTGKTLPGVSASDRPPPAAVSDRPPPVVEQQVAVSDRLSPVAEQQVAVSDRLPPVAEQQVALVIKKRGRPPKSAYDLPSRLRTASPSRPLTAPPQQEVVERRKRGRPPNLMTLNSPSPAGGGTALIPLLTAQAAAGNSGIFAMHHYGRDEAPPRQSTINTGSHNDSRGRQAALTDAGAVPTTRELSAAAAAVASPAASAAVVVKKRGRPPKQQQGSRHQPSSLPPAPSFRRASNSVLPFRAADLAAAAAAAAAAATASPETDAAVIPSSSSGLRGHAFPTTADGSSDKAGPAGAPNALRSPRHVRTVEPTAGQHSVAAAVAGTTGTIPLIRRALGLLQASRDSRHLLKRSSPEMMSSEGVLQITNSGEQQQVGLIKVKRVRFNSHFEVRSEQQPGVQSEQQPRVRSERQPRVQSEQQPRVQSEQQPRVQSEQKPRGAHMPILPGFMTRQGGGRRGRGRGGGLLKQQYRTGGSTSGDGAVLPAAVTRGDQRAAETYFGPDAGQQTLVAGGRGDHGYSRRAAFAAGRSSRGGGTGAGVPHATSSGNNKGDGQLQPLTSASPALTVGRMSDILRYGRMQAPYSVSPVNGIVVGREQGIRKEGPAVSSGGGGPGAGGGRGRQGPAVSSGGGSPGAGGGRGRGRQGPAVSSGGGSPGAGGGRGRQGPAVSSGGGSPGAGGGRGRGRQGPAAAAAPSGVLRMSTGSGGEQRHDNAAAGSSGVVAERINRPLDPGSSHMLGSTPRSQVQHNDTGLRAEGTPGRRSQVVPSIGGTSGARSTPAGRAGHQQGLTVGPPLSPALLTAAASSDVLGRLQLESSLIPSAAGARHEELLVRSTEYRRHFHTLNGAARCGDLEIVIWAVERLRAFQLNPTENLNDEEEADAQ</sequence>
<feature type="compositionally biased region" description="Low complexity" evidence="1">
    <location>
        <begin position="994"/>
        <end position="1008"/>
    </location>
</feature>
<organism evidence="2 3">
    <name type="scientific">Chlamydomonas eustigma</name>
    <dbReference type="NCBI Taxonomy" id="1157962"/>
    <lineage>
        <taxon>Eukaryota</taxon>
        <taxon>Viridiplantae</taxon>
        <taxon>Chlorophyta</taxon>
        <taxon>core chlorophytes</taxon>
        <taxon>Chlorophyceae</taxon>
        <taxon>CS clade</taxon>
        <taxon>Chlamydomonadales</taxon>
        <taxon>Chlamydomonadaceae</taxon>
        <taxon>Chlamydomonas</taxon>
    </lineage>
</organism>
<protein>
    <submittedName>
        <fullName evidence="2">Uncharacterized protein</fullName>
    </submittedName>
</protein>
<feature type="compositionally biased region" description="Polar residues" evidence="1">
    <location>
        <begin position="1235"/>
        <end position="1245"/>
    </location>
</feature>
<feature type="compositionally biased region" description="Polar residues" evidence="1">
    <location>
        <begin position="821"/>
        <end position="833"/>
    </location>
</feature>
<evidence type="ECO:0000256" key="1">
    <source>
        <dbReference type="SAM" id="MobiDB-lite"/>
    </source>
</evidence>
<feature type="compositionally biased region" description="Polar residues" evidence="1">
    <location>
        <begin position="1415"/>
        <end position="1425"/>
    </location>
</feature>
<feature type="region of interest" description="Disordered" evidence="1">
    <location>
        <begin position="1171"/>
        <end position="1200"/>
    </location>
</feature>
<feature type="region of interest" description="Disordered" evidence="1">
    <location>
        <begin position="1619"/>
        <end position="1804"/>
    </location>
</feature>
<feature type="region of interest" description="Disordered" evidence="1">
    <location>
        <begin position="777"/>
        <end position="858"/>
    </location>
</feature>
<feature type="region of interest" description="Disordered" evidence="1">
    <location>
        <begin position="1547"/>
        <end position="1583"/>
    </location>
</feature>
<feature type="region of interest" description="Disordered" evidence="1">
    <location>
        <begin position="1280"/>
        <end position="1325"/>
    </location>
</feature>
<feature type="compositionally biased region" description="Polar residues" evidence="1">
    <location>
        <begin position="1756"/>
        <end position="1769"/>
    </location>
</feature>
<keyword evidence="3" id="KW-1185">Reference proteome</keyword>
<feature type="compositionally biased region" description="Polar residues" evidence="1">
    <location>
        <begin position="94"/>
        <end position="108"/>
    </location>
</feature>
<feature type="region of interest" description="Disordered" evidence="1">
    <location>
        <begin position="943"/>
        <end position="1013"/>
    </location>
</feature>
<dbReference type="Proteomes" id="UP000232323">
    <property type="component" value="Unassembled WGS sequence"/>
</dbReference>
<evidence type="ECO:0000313" key="3">
    <source>
        <dbReference type="Proteomes" id="UP000232323"/>
    </source>
</evidence>
<evidence type="ECO:0000313" key="2">
    <source>
        <dbReference type="EMBL" id="GAX74438.1"/>
    </source>
</evidence>
<feature type="compositionally biased region" description="Low complexity" evidence="1">
    <location>
        <begin position="974"/>
        <end position="986"/>
    </location>
</feature>
<feature type="compositionally biased region" description="Basic and acidic residues" evidence="1">
    <location>
        <begin position="152"/>
        <end position="163"/>
    </location>
</feature>
<gene>
    <name evidence="2" type="ORF">CEUSTIGMA_g1887.t1</name>
</gene>
<dbReference type="EMBL" id="BEGY01000007">
    <property type="protein sequence ID" value="GAX74438.1"/>
    <property type="molecule type" value="Genomic_DNA"/>
</dbReference>
<feature type="compositionally biased region" description="Gly residues" evidence="1">
    <location>
        <begin position="1648"/>
        <end position="1659"/>
    </location>
</feature>
<proteinExistence type="predicted"/>
<feature type="compositionally biased region" description="Polar residues" evidence="1">
    <location>
        <begin position="845"/>
        <end position="857"/>
    </location>
</feature>
<feature type="region of interest" description="Disordered" evidence="1">
    <location>
        <begin position="1225"/>
        <end position="1255"/>
    </location>
</feature>
<dbReference type="SMART" id="SM00384">
    <property type="entry name" value="AT_hook"/>
    <property type="match status" value="8"/>
</dbReference>
<feature type="region of interest" description="Disordered" evidence="1">
    <location>
        <begin position="361"/>
        <end position="397"/>
    </location>
</feature>
<feature type="compositionally biased region" description="Polar residues" evidence="1">
    <location>
        <begin position="1178"/>
        <end position="1187"/>
    </location>
</feature>
<reference evidence="2 3" key="1">
    <citation type="submission" date="2017-08" db="EMBL/GenBank/DDBJ databases">
        <title>Acidophilic green algal genome provides insights into adaptation to an acidic environment.</title>
        <authorList>
            <person name="Hirooka S."/>
            <person name="Hirose Y."/>
            <person name="Kanesaki Y."/>
            <person name="Higuchi S."/>
            <person name="Fujiwara T."/>
            <person name="Onuma R."/>
            <person name="Era A."/>
            <person name="Ohbayashi R."/>
            <person name="Uzuka A."/>
            <person name="Nozaki H."/>
            <person name="Yoshikawa H."/>
            <person name="Miyagishima S.Y."/>
        </authorList>
    </citation>
    <scope>NUCLEOTIDE SEQUENCE [LARGE SCALE GENOMIC DNA]</scope>
    <source>
        <strain evidence="2 3">NIES-2499</strain>
    </source>
</reference>
<comment type="caution">
    <text evidence="2">The sequence shown here is derived from an EMBL/GenBank/DDBJ whole genome shotgun (WGS) entry which is preliminary data.</text>
</comment>
<feature type="region of interest" description="Disordered" evidence="1">
    <location>
        <begin position="431"/>
        <end position="453"/>
    </location>
</feature>
<feature type="region of interest" description="Disordered" evidence="1">
    <location>
        <begin position="502"/>
        <end position="536"/>
    </location>
</feature>